<keyword evidence="4" id="KW-0106">Calcium</keyword>
<evidence type="ECO:0000313" key="6">
    <source>
        <dbReference type="EMBL" id="BAH51913.1"/>
    </source>
</evidence>
<reference evidence="6 7" key="1">
    <citation type="submission" date="2009-03" db="EMBL/GenBank/DDBJ databases">
        <title>Comparison of the complete genome sequences of Rhodococcus erythropolis PR4 and Rhodococcus opacus B4.</title>
        <authorList>
            <person name="Takarada H."/>
            <person name="Sekine M."/>
            <person name="Hosoyama A."/>
            <person name="Yamada R."/>
            <person name="Fujisawa T."/>
            <person name="Omata S."/>
            <person name="Shimizu A."/>
            <person name="Tsukatani N."/>
            <person name="Tanikawa S."/>
            <person name="Fujita N."/>
            <person name="Harayama S."/>
        </authorList>
    </citation>
    <scope>NUCLEOTIDE SEQUENCE [LARGE SCALE GENOMIC DNA]</scope>
    <source>
        <strain evidence="6 7">B4</strain>
    </source>
</reference>
<organism evidence="6 7">
    <name type="scientific">Rhodococcus opacus (strain B4)</name>
    <dbReference type="NCBI Taxonomy" id="632772"/>
    <lineage>
        <taxon>Bacteria</taxon>
        <taxon>Bacillati</taxon>
        <taxon>Actinomycetota</taxon>
        <taxon>Actinomycetes</taxon>
        <taxon>Mycobacteriales</taxon>
        <taxon>Nocardiaceae</taxon>
        <taxon>Rhodococcus</taxon>
    </lineage>
</organism>
<dbReference type="KEGG" id="rop:ROP_36660"/>
<dbReference type="InterPro" id="IPR024607">
    <property type="entry name" value="Sulfatase_CS"/>
</dbReference>
<dbReference type="GO" id="GO:0046872">
    <property type="term" value="F:metal ion binding"/>
    <property type="evidence" value="ECO:0007669"/>
    <property type="project" value="UniProtKB-KW"/>
</dbReference>
<protein>
    <submittedName>
        <fullName evidence="6">Putative arylsulfatase</fullName>
        <ecNumber evidence="6">3.1.6.1</ecNumber>
    </submittedName>
</protein>
<dbReference type="Gene3D" id="3.30.1120.10">
    <property type="match status" value="1"/>
</dbReference>
<comment type="similarity">
    <text evidence="1">Belongs to the sulfatase family.</text>
</comment>
<dbReference type="InterPro" id="IPR050738">
    <property type="entry name" value="Sulfatase"/>
</dbReference>
<dbReference type="SUPFAM" id="SSF53649">
    <property type="entry name" value="Alkaline phosphatase-like"/>
    <property type="match status" value="1"/>
</dbReference>
<dbReference type="PATRIC" id="fig|632772.20.peg.3849"/>
<evidence type="ECO:0000259" key="5">
    <source>
        <dbReference type="Pfam" id="PF00884"/>
    </source>
</evidence>
<gene>
    <name evidence="6" type="ordered locus">ROP_36660</name>
</gene>
<dbReference type="AlphaFoldDB" id="C1B8B0"/>
<dbReference type="EMBL" id="AP011115">
    <property type="protein sequence ID" value="BAH51913.1"/>
    <property type="molecule type" value="Genomic_DNA"/>
</dbReference>
<dbReference type="PANTHER" id="PTHR42693:SF43">
    <property type="entry name" value="BLL2667 PROTEIN"/>
    <property type="match status" value="1"/>
</dbReference>
<name>C1B8B0_RHOOB</name>
<dbReference type="PANTHER" id="PTHR42693">
    <property type="entry name" value="ARYLSULFATASE FAMILY MEMBER"/>
    <property type="match status" value="1"/>
</dbReference>
<dbReference type="CDD" id="cd16025">
    <property type="entry name" value="PAS_like"/>
    <property type="match status" value="1"/>
</dbReference>
<dbReference type="PROSITE" id="PS00523">
    <property type="entry name" value="SULFATASE_1"/>
    <property type="match status" value="1"/>
</dbReference>
<dbReference type="STRING" id="632772.ROP_36660"/>
<evidence type="ECO:0000256" key="1">
    <source>
        <dbReference type="ARBA" id="ARBA00008779"/>
    </source>
</evidence>
<proteinExistence type="inferred from homology"/>
<dbReference type="HOGENOM" id="CLU_006332_11_0_11"/>
<evidence type="ECO:0000313" key="7">
    <source>
        <dbReference type="Proteomes" id="UP000002212"/>
    </source>
</evidence>
<dbReference type="InterPro" id="IPR000917">
    <property type="entry name" value="Sulfatase_N"/>
</dbReference>
<accession>C1B8B0</accession>
<dbReference type="Proteomes" id="UP000002212">
    <property type="component" value="Chromosome"/>
</dbReference>
<dbReference type="GO" id="GO:0004065">
    <property type="term" value="F:arylsulfatase activity"/>
    <property type="evidence" value="ECO:0007669"/>
    <property type="project" value="UniProtKB-EC"/>
</dbReference>
<dbReference type="EC" id="3.1.6.1" evidence="6"/>
<evidence type="ECO:0000256" key="4">
    <source>
        <dbReference type="ARBA" id="ARBA00022837"/>
    </source>
</evidence>
<dbReference type="Pfam" id="PF00884">
    <property type="entry name" value="Sulfatase"/>
    <property type="match status" value="1"/>
</dbReference>
<evidence type="ECO:0000256" key="2">
    <source>
        <dbReference type="ARBA" id="ARBA00022723"/>
    </source>
</evidence>
<evidence type="ECO:0000256" key="3">
    <source>
        <dbReference type="ARBA" id="ARBA00022801"/>
    </source>
</evidence>
<dbReference type="InterPro" id="IPR017850">
    <property type="entry name" value="Alkaline_phosphatase_core_sf"/>
</dbReference>
<keyword evidence="3 6" id="KW-0378">Hydrolase</keyword>
<dbReference type="Gene3D" id="3.40.720.10">
    <property type="entry name" value="Alkaline Phosphatase, subunit A"/>
    <property type="match status" value="1"/>
</dbReference>
<sequence>MTRSAGEERRIMVKPFRGVVNVDVRDSVPDWAPFEPPRAPDGAPNVLYIVLDDVGFSAMNCYGGPIETPNIDRIAAKGVRYTQWHTTALCSPTRSCLLTGRNHTRNSMACITEAAIGFPNASGTIPPENGMLSEILGERGWNTYMVGKWHLCPTDEMNLAATRRNWPSGRGFERWYGFLGAETNQWYPDLVYDNHPVYQPRSPEEGYHLSEDITDKALEFIKDARAIAPDKPFFLYYAPGACHAPHHAPAEWIEKFAGKFDMGYDAMREQTLARQKEMGIVAADTELPPVNPIGTPETRSGPEGQPFPELDFTRPWDTLGDDEKRLFARMAEVYAGFLAHADHQIGRLLDYLEHNDQMDNTVIVVVSDNGASGEGGPNGSVNEMKFANGIPDDLAENLAKLDDLGSPRTYNHYPNGWAMAFNTPFKMWKRYEFNGGTADPCIISWPAGTTARNEIRDQYHHAIDVVPTLLDLLGVDAPETIKGHVQSPFDGVSMRSSIDDKSAPSERKSQFYSMLGSRSIWHEGWKAVTTHPTIAGWGHFNEDEWELYHTDVDRAEVNNLAAEHPDKLREMVNIWFAEAGANGAFPLDDRSAVEIMGTPRPQLTAARNRYVYYPDVAAVSEWQAVNTRGRSFVIGALVDIPAPGAEGVLFAIGSRFGGHALYVKNNRLHYVNNFVGSDEQMIVGSEDVPSGTDLILSASFDKDGQEPTATLGILSLFHGDRKVGEGRIRTQMGAFAVAGAGLYVGRHPGEPITEDYPGESPHRFTGGTIDRVAIDVSGEPYLDLEREAALMLMRE</sequence>
<keyword evidence="2" id="KW-0479">Metal-binding</keyword>
<feature type="domain" description="Sulfatase N-terminal" evidence="5">
    <location>
        <begin position="44"/>
        <end position="475"/>
    </location>
</feature>